<dbReference type="Proteomes" id="UP000789595">
    <property type="component" value="Unassembled WGS sequence"/>
</dbReference>
<dbReference type="EMBL" id="CAKKNE010000001">
    <property type="protein sequence ID" value="CAH0366077.1"/>
    <property type="molecule type" value="Genomic_DNA"/>
</dbReference>
<evidence type="ECO:0000313" key="3">
    <source>
        <dbReference type="EMBL" id="CAH0366077.1"/>
    </source>
</evidence>
<dbReference type="AlphaFoldDB" id="A0A8J2SH07"/>
<protein>
    <recommendedName>
        <fullName evidence="5">Nucleotide-diphospho-sugar transferase domain-containing protein</fullName>
    </recommendedName>
</protein>
<comment type="similarity">
    <text evidence="1">Belongs to the glycosyltransferase 15 family.</text>
</comment>
<dbReference type="GO" id="GO:0000026">
    <property type="term" value="F:alpha-1,2-mannosyltransferase activity"/>
    <property type="evidence" value="ECO:0007669"/>
    <property type="project" value="TreeGrafter"/>
</dbReference>
<dbReference type="GO" id="GO:0000032">
    <property type="term" value="P:cell wall mannoprotein biosynthetic process"/>
    <property type="evidence" value="ECO:0007669"/>
    <property type="project" value="TreeGrafter"/>
</dbReference>
<evidence type="ECO:0000256" key="1">
    <source>
        <dbReference type="ARBA" id="ARBA00007677"/>
    </source>
</evidence>
<dbReference type="GO" id="GO:0016020">
    <property type="term" value="C:membrane"/>
    <property type="evidence" value="ECO:0007669"/>
    <property type="project" value="InterPro"/>
</dbReference>
<dbReference type="GO" id="GO:0005794">
    <property type="term" value="C:Golgi apparatus"/>
    <property type="evidence" value="ECO:0007669"/>
    <property type="project" value="TreeGrafter"/>
</dbReference>
<comment type="caution">
    <text evidence="3">The sequence shown here is derived from an EMBL/GenBank/DDBJ whole genome shotgun (WGS) entry which is preliminary data.</text>
</comment>
<dbReference type="SUPFAM" id="SSF53448">
    <property type="entry name" value="Nucleotide-diphospho-sugar transferases"/>
    <property type="match status" value="1"/>
</dbReference>
<evidence type="ECO:0000313" key="4">
    <source>
        <dbReference type="Proteomes" id="UP000789595"/>
    </source>
</evidence>
<organism evidence="3 4">
    <name type="scientific">Pelagomonas calceolata</name>
    <dbReference type="NCBI Taxonomy" id="35677"/>
    <lineage>
        <taxon>Eukaryota</taxon>
        <taxon>Sar</taxon>
        <taxon>Stramenopiles</taxon>
        <taxon>Ochrophyta</taxon>
        <taxon>Pelagophyceae</taxon>
        <taxon>Pelagomonadales</taxon>
        <taxon>Pelagomonadaceae</taxon>
        <taxon>Pelagomonas</taxon>
    </lineage>
</organism>
<dbReference type="InterPro" id="IPR029044">
    <property type="entry name" value="Nucleotide-diphossugar_trans"/>
</dbReference>
<proteinExistence type="inferred from homology"/>
<accession>A0A8J2SH07</accession>
<evidence type="ECO:0000256" key="2">
    <source>
        <dbReference type="ARBA" id="ARBA00022679"/>
    </source>
</evidence>
<evidence type="ECO:0008006" key="5">
    <source>
        <dbReference type="Google" id="ProtNLM"/>
    </source>
</evidence>
<keyword evidence="2" id="KW-0808">Transferase</keyword>
<dbReference type="PANTHER" id="PTHR31121">
    <property type="entry name" value="ALPHA-1,2 MANNOSYLTRANSFERASE KTR1"/>
    <property type="match status" value="1"/>
</dbReference>
<dbReference type="OrthoDB" id="439943at2759"/>
<dbReference type="InterPro" id="IPR002685">
    <property type="entry name" value="Glyco_trans_15"/>
</dbReference>
<gene>
    <name evidence="3" type="ORF">PECAL_1P25490</name>
</gene>
<sequence length="372" mass="43381">MGQKTHSSYDATHANTLNASMASLRKYMKRVSETDVIVWHEGDLTRDDANALDGATNVRFCLLRKETGWGRPPWLKKMPPSQFSAGYRFMIRFYAVTIWPTLDRLGYEWVMRMDDDSFFLSPVPYNIFEDIRRRGALYAYRTLSRECPVIFGDFVEDFVEYVSQTQRRLASMRRLLGPRRKQPGVSYKPWYCPGPGRLGFYNNWFVTKISWWLEDHRVAALIGAFDRSNLIFTRRSNDLIFQTAAIKLFLPKARRRRYADFSYQHHTITNGAVLYGGIESGWRDRRARHTLRAYAHKHVGAHRDRDPATGLRTNWTTPDLRVRSCHVQEHVDGPFRPTYYVAPPHDATQAHRQRPPNFIAPFCGPGRRTALE</sequence>
<dbReference type="Gene3D" id="3.90.550.10">
    <property type="entry name" value="Spore Coat Polysaccharide Biosynthesis Protein SpsA, Chain A"/>
    <property type="match status" value="1"/>
</dbReference>
<reference evidence="3" key="1">
    <citation type="submission" date="2021-11" db="EMBL/GenBank/DDBJ databases">
        <authorList>
            <consortium name="Genoscope - CEA"/>
            <person name="William W."/>
        </authorList>
    </citation>
    <scope>NUCLEOTIDE SEQUENCE</scope>
</reference>
<name>A0A8J2SH07_9STRA</name>
<dbReference type="PANTHER" id="PTHR31121:SF6">
    <property type="entry name" value="ALPHA-1,2 MANNOSYLTRANSFERASE KTR1"/>
    <property type="match status" value="1"/>
</dbReference>
<keyword evidence="4" id="KW-1185">Reference proteome</keyword>
<dbReference type="GO" id="GO:0006487">
    <property type="term" value="P:protein N-linked glycosylation"/>
    <property type="evidence" value="ECO:0007669"/>
    <property type="project" value="TreeGrafter"/>
</dbReference>